<dbReference type="InterPro" id="IPR058591">
    <property type="entry name" value="Gtf3_N"/>
</dbReference>
<comment type="caution">
    <text evidence="4">The sequence shown here is derived from an EMBL/GenBank/DDBJ whole genome shotgun (WGS) entry which is preliminary data.</text>
</comment>
<reference evidence="4 5" key="1">
    <citation type="journal article" date="2015" name="Genome Announc.">
        <title>Expanding the biotechnology potential of lactobacilli through comparative genomics of 213 strains and associated genera.</title>
        <authorList>
            <person name="Sun Z."/>
            <person name="Harris H.M."/>
            <person name="McCann A."/>
            <person name="Guo C."/>
            <person name="Argimon S."/>
            <person name="Zhang W."/>
            <person name="Yang X."/>
            <person name="Jeffery I.B."/>
            <person name="Cooney J.C."/>
            <person name="Kagawa T.F."/>
            <person name="Liu W."/>
            <person name="Song Y."/>
            <person name="Salvetti E."/>
            <person name="Wrobel A."/>
            <person name="Rasinkangas P."/>
            <person name="Parkhill J."/>
            <person name="Rea M.C."/>
            <person name="O'Sullivan O."/>
            <person name="Ritari J."/>
            <person name="Douillard F.P."/>
            <person name="Paul Ross R."/>
            <person name="Yang R."/>
            <person name="Briner A.E."/>
            <person name="Felis G.E."/>
            <person name="de Vos W.M."/>
            <person name="Barrangou R."/>
            <person name="Klaenhammer T.R."/>
            <person name="Caufield P.W."/>
            <person name="Cui Y."/>
            <person name="Zhang H."/>
            <person name="O'Toole P.W."/>
        </authorList>
    </citation>
    <scope>NUCLEOTIDE SEQUENCE [LARGE SCALE GENOMIC DNA]</scope>
    <source>
        <strain evidence="4 5">DSM 5007</strain>
    </source>
</reference>
<dbReference type="AlphaFoldDB" id="A0A0R1W6I0"/>
<protein>
    <recommendedName>
        <fullName evidence="6">Beta-1,6-galactofuranosyltransferase</fullName>
    </recommendedName>
</protein>
<keyword evidence="5" id="KW-1185">Reference proteome</keyword>
<name>A0A0R1W6I0_9LACO</name>
<gene>
    <name evidence="4" type="ORF">FD16_GL000745</name>
</gene>
<evidence type="ECO:0000313" key="4">
    <source>
        <dbReference type="EMBL" id="KRM13271.1"/>
    </source>
</evidence>
<dbReference type="PIRSF" id="PIRSF007023">
    <property type="entry name" value="UDP-Galf_transf"/>
    <property type="match status" value="1"/>
</dbReference>
<dbReference type="Gene3D" id="3.40.50.2000">
    <property type="entry name" value="Glycogen Phosphorylase B"/>
    <property type="match status" value="2"/>
</dbReference>
<dbReference type="InterPro" id="IPR058592">
    <property type="entry name" value="Gtf3_C"/>
</dbReference>
<evidence type="ECO:0000259" key="3">
    <source>
        <dbReference type="Pfam" id="PF26337"/>
    </source>
</evidence>
<accession>A0A0R1W6I0</accession>
<dbReference type="RefSeq" id="WP_056938514.1">
    <property type="nucleotide sequence ID" value="NZ_AZGF01000002.1"/>
</dbReference>
<keyword evidence="1" id="KW-0808">Transferase</keyword>
<evidence type="ECO:0000256" key="1">
    <source>
        <dbReference type="ARBA" id="ARBA00022679"/>
    </source>
</evidence>
<dbReference type="Pfam" id="PF26334">
    <property type="entry name" value="Gtf3_N"/>
    <property type="match status" value="1"/>
</dbReference>
<proteinExistence type="predicted"/>
<evidence type="ECO:0008006" key="6">
    <source>
        <dbReference type="Google" id="ProtNLM"/>
    </source>
</evidence>
<dbReference type="Pfam" id="PF26337">
    <property type="entry name" value="Gtf3_C"/>
    <property type="match status" value="1"/>
</dbReference>
<evidence type="ECO:0000313" key="5">
    <source>
        <dbReference type="Proteomes" id="UP000051820"/>
    </source>
</evidence>
<dbReference type="PATRIC" id="fig|1423807.3.peg.756"/>
<feature type="domain" description="Glucosyltransferase 3-like N-terminal" evidence="2">
    <location>
        <begin position="2"/>
        <end position="153"/>
    </location>
</feature>
<dbReference type="STRING" id="1423807.FD16_GL000745"/>
<feature type="domain" description="Glucosyltransferase 3-like C-terminal" evidence="3">
    <location>
        <begin position="173"/>
        <end position="334"/>
    </location>
</feature>
<dbReference type="Proteomes" id="UP000051820">
    <property type="component" value="Unassembled WGS sequence"/>
</dbReference>
<organism evidence="4 5">
    <name type="scientific">Paucilactobacillus suebicus DSM 5007 = KCTC 3549</name>
    <dbReference type="NCBI Taxonomy" id="1423807"/>
    <lineage>
        <taxon>Bacteria</taxon>
        <taxon>Bacillati</taxon>
        <taxon>Bacillota</taxon>
        <taxon>Bacilli</taxon>
        <taxon>Lactobacillales</taxon>
        <taxon>Lactobacillaceae</taxon>
        <taxon>Paucilactobacillus</taxon>
    </lineage>
</organism>
<evidence type="ECO:0000259" key="2">
    <source>
        <dbReference type="Pfam" id="PF26334"/>
    </source>
</evidence>
<sequence>MKKYIIEVSMEKHRNALSKAKSDVLRFAKELMYQDVELFQIDNKFKRLLSTNYILRKKFKNVDKNDYIFIQYPTYMGRRFERKMIEYLHKKGARLITLIHDIDYLRFNDDKFPSLAEVVEQLNSYDVVISSNQSMTDLLEKNGLRKPVVNLGIFDYFHEQNISKNKKNTAVFNFAGNLTKSKFLYEIKVNENSKINLFGNIDKNKILPNNFKYNGSFDPDVLPRMFIEGYGLVWDGDSATKMAGPMGLYQLYNNPHKVSLYLSSGLPVILWKDAALAPLIRDNNLGILVDTLDNLDETVSQVSDSDYLKMVQSCLSMSQKLKKGYFTKTAIEKAESIIQEETGEIKDD</sequence>
<dbReference type="EMBL" id="AZGF01000002">
    <property type="protein sequence ID" value="KRM13271.1"/>
    <property type="molecule type" value="Genomic_DNA"/>
</dbReference>